<gene>
    <name evidence="1" type="ORF">M670_00558</name>
</gene>
<evidence type="ECO:0000313" key="1">
    <source>
        <dbReference type="EMBL" id="KEF40531.1"/>
    </source>
</evidence>
<accession>A0A072NSV0</accession>
<sequence length="297" mass="34816">MSYIIEDANVVSDQGILNRSFLIQENKISHFGRSLRKYKGMRMNVSTYFMTPGHTFIDFDLIKCDNLKDFKQRLINLISKGCTTVLAPCYIPYELDFEKSIRGARHRMINSTIDFTIGVHMTAEKLTPSLVRLCKRHKLPYIIAEISEHTDIHSIPWGWIRDAEFQFQVPIYPLWKVEDEKVLKTQMDRWEYVTSLNKIPTYLQFPIDLRPIPRVIRKQIGLFPKKGELLIGNDLDYNLYQYPEFVLKVEDTTQLDYDKIDPIITVHKGRLLKTKLEMNFFPGYGEELKIKAPGLFS</sequence>
<dbReference type="PATRIC" id="fig|1348973.3.peg.542"/>
<dbReference type="RefSeq" id="WP_035192986.1">
    <property type="nucleotide sequence ID" value="NZ_JJRY01000001.1"/>
</dbReference>
<comment type="caution">
    <text evidence="1">The sequence shown here is derived from an EMBL/GenBank/DDBJ whole genome shotgun (WGS) entry which is preliminary data.</text>
</comment>
<organism evidence="1 2">
    <name type="scientific">Schinkia azotoformans MEV2011</name>
    <dbReference type="NCBI Taxonomy" id="1348973"/>
    <lineage>
        <taxon>Bacteria</taxon>
        <taxon>Bacillati</taxon>
        <taxon>Bacillota</taxon>
        <taxon>Bacilli</taxon>
        <taxon>Bacillales</taxon>
        <taxon>Bacillaceae</taxon>
        <taxon>Calidifontibacillus/Schinkia group</taxon>
        <taxon>Schinkia</taxon>
    </lineage>
</organism>
<reference evidence="1 2" key="1">
    <citation type="submission" date="2014-04" db="EMBL/GenBank/DDBJ databases">
        <title>Draft genome sequence of Bacillus azotoformans MEV2011, a (co-) denitrifying strain unable to grow in the presence of oxygen.</title>
        <authorList>
            <person name="Nielsen M."/>
            <person name="Schreiber L."/>
            <person name="Finster K."/>
            <person name="Schramm A."/>
        </authorList>
    </citation>
    <scope>NUCLEOTIDE SEQUENCE [LARGE SCALE GENOMIC DNA]</scope>
    <source>
        <strain evidence="1 2">MEV2011</strain>
    </source>
</reference>
<dbReference type="Proteomes" id="UP000027936">
    <property type="component" value="Unassembled WGS sequence"/>
</dbReference>
<dbReference type="OrthoDB" id="2959323at2"/>
<protein>
    <submittedName>
        <fullName evidence="1">Uncharacterized protein</fullName>
    </submittedName>
</protein>
<proteinExistence type="predicted"/>
<dbReference type="EMBL" id="JJRY01000001">
    <property type="protein sequence ID" value="KEF40531.1"/>
    <property type="molecule type" value="Genomic_DNA"/>
</dbReference>
<evidence type="ECO:0000313" key="2">
    <source>
        <dbReference type="Proteomes" id="UP000027936"/>
    </source>
</evidence>
<name>A0A072NSV0_SCHAZ</name>
<dbReference type="AlphaFoldDB" id="A0A072NSV0"/>